<evidence type="ECO:0000256" key="3">
    <source>
        <dbReference type="ARBA" id="ARBA00023180"/>
    </source>
</evidence>
<dbReference type="PANTHER" id="PTHR32444:SF247">
    <property type="entry name" value="OS01G0958200 PROTEIN"/>
    <property type="match status" value="1"/>
</dbReference>
<keyword evidence="5" id="KW-0808">Transferase</keyword>
<dbReference type="EMBL" id="ASHM01181930">
    <property type="protein sequence ID" value="PNX65574.1"/>
    <property type="molecule type" value="Genomic_DNA"/>
</dbReference>
<keyword evidence="5" id="KW-0723">Serine/threonine-protein kinase</keyword>
<reference evidence="5 6" key="1">
    <citation type="journal article" date="2014" name="Am. J. Bot.">
        <title>Genome assembly and annotation for red clover (Trifolium pratense; Fabaceae).</title>
        <authorList>
            <person name="Istvanek J."/>
            <person name="Jaros M."/>
            <person name="Krenek A."/>
            <person name="Repkova J."/>
        </authorList>
    </citation>
    <scope>NUCLEOTIDE SEQUENCE [LARGE SCALE GENOMIC DNA]</scope>
    <source>
        <strain evidence="6">cv. Tatra</strain>
        <tissue evidence="5">Young leaves</tissue>
    </source>
</reference>
<gene>
    <name evidence="5" type="ORF">L195_g062669</name>
</gene>
<organism evidence="5 6">
    <name type="scientific">Trifolium pratense</name>
    <name type="common">Red clover</name>
    <dbReference type="NCBI Taxonomy" id="57577"/>
    <lineage>
        <taxon>Eukaryota</taxon>
        <taxon>Viridiplantae</taxon>
        <taxon>Streptophyta</taxon>
        <taxon>Embryophyta</taxon>
        <taxon>Tracheophyta</taxon>
        <taxon>Spermatophyta</taxon>
        <taxon>Magnoliopsida</taxon>
        <taxon>eudicotyledons</taxon>
        <taxon>Gunneridae</taxon>
        <taxon>Pentapetalae</taxon>
        <taxon>rosids</taxon>
        <taxon>fabids</taxon>
        <taxon>Fabales</taxon>
        <taxon>Fabaceae</taxon>
        <taxon>Papilionoideae</taxon>
        <taxon>50 kb inversion clade</taxon>
        <taxon>NPAAA clade</taxon>
        <taxon>Hologalegina</taxon>
        <taxon>IRL clade</taxon>
        <taxon>Trifolieae</taxon>
        <taxon>Trifolium</taxon>
    </lineage>
</organism>
<protein>
    <submittedName>
        <fullName evidence="5">Serine/threonine protein kinase</fullName>
    </submittedName>
</protein>
<name>A0A2K3KH04_TRIPR</name>
<accession>A0A2K3KH04</accession>
<dbReference type="GO" id="GO:0004674">
    <property type="term" value="F:protein serine/threonine kinase activity"/>
    <property type="evidence" value="ECO:0007669"/>
    <property type="project" value="UniProtKB-KW"/>
</dbReference>
<dbReference type="PANTHER" id="PTHR32444">
    <property type="entry name" value="BULB-TYPE LECTIN DOMAIN-CONTAINING PROTEIN"/>
    <property type="match status" value="1"/>
</dbReference>
<reference evidence="5 6" key="2">
    <citation type="journal article" date="2017" name="Front. Plant Sci.">
        <title>Gene Classification and Mining of Molecular Markers Useful in Red Clover (Trifolium pratense) Breeding.</title>
        <authorList>
            <person name="Istvanek J."/>
            <person name="Dluhosova J."/>
            <person name="Dluhos P."/>
            <person name="Patkova L."/>
            <person name="Nedelnik J."/>
            <person name="Repkova J."/>
        </authorList>
    </citation>
    <scope>NUCLEOTIDE SEQUENCE [LARGE SCALE GENOMIC DNA]</scope>
    <source>
        <strain evidence="6">cv. Tatra</strain>
        <tissue evidence="5">Young leaves</tissue>
    </source>
</reference>
<dbReference type="PROSITE" id="PS50927">
    <property type="entry name" value="BULB_LECTIN"/>
    <property type="match status" value="1"/>
</dbReference>
<keyword evidence="2" id="KW-1015">Disulfide bond</keyword>
<dbReference type="InterPro" id="IPR036426">
    <property type="entry name" value="Bulb-type_lectin_dom_sf"/>
</dbReference>
<evidence type="ECO:0000256" key="2">
    <source>
        <dbReference type="ARBA" id="ARBA00023157"/>
    </source>
</evidence>
<feature type="non-terminal residue" evidence="5">
    <location>
        <position position="71"/>
    </location>
</feature>
<dbReference type="SUPFAM" id="SSF51110">
    <property type="entry name" value="alpha-D-mannose-specific plant lectins"/>
    <property type="match status" value="1"/>
</dbReference>
<evidence type="ECO:0000313" key="6">
    <source>
        <dbReference type="Proteomes" id="UP000236291"/>
    </source>
</evidence>
<dbReference type="Proteomes" id="UP000236291">
    <property type="component" value="Unassembled WGS sequence"/>
</dbReference>
<dbReference type="Gene3D" id="2.90.10.10">
    <property type="entry name" value="Bulb-type lectin domain"/>
    <property type="match status" value="1"/>
</dbReference>
<proteinExistence type="predicted"/>
<keyword evidence="1" id="KW-0732">Signal</keyword>
<feature type="domain" description="Bulb-type lectin" evidence="4">
    <location>
        <begin position="1"/>
        <end position="57"/>
    </location>
</feature>
<evidence type="ECO:0000256" key="1">
    <source>
        <dbReference type="ARBA" id="ARBA00022729"/>
    </source>
</evidence>
<evidence type="ECO:0000259" key="4">
    <source>
        <dbReference type="PROSITE" id="PS50927"/>
    </source>
</evidence>
<evidence type="ECO:0000313" key="5">
    <source>
        <dbReference type="EMBL" id="PNX65574.1"/>
    </source>
</evidence>
<dbReference type="AlphaFoldDB" id="A0A2K3KH04"/>
<keyword evidence="3" id="KW-0325">Glycoprotein</keyword>
<keyword evidence="5" id="KW-0418">Kinase</keyword>
<dbReference type="STRING" id="57577.A0A2K3KH04"/>
<dbReference type="InterPro" id="IPR001480">
    <property type="entry name" value="Bulb-type_lectin_dom"/>
</dbReference>
<sequence length="71" mass="7776">MMKLTDQGSLVLLDGSKGVIWNSNSSRFGVKPVVQLLDSGNLVVKDANNTENFLWESFDYPGDTLLAGMKL</sequence>
<dbReference type="Pfam" id="PF01453">
    <property type="entry name" value="B_lectin"/>
    <property type="match status" value="1"/>
</dbReference>
<comment type="caution">
    <text evidence="5">The sequence shown here is derived from an EMBL/GenBank/DDBJ whole genome shotgun (WGS) entry which is preliminary data.</text>
</comment>